<dbReference type="EMBL" id="CP133720">
    <property type="protein sequence ID" value="WMW79813.1"/>
    <property type="molecule type" value="Genomic_DNA"/>
</dbReference>
<feature type="domain" description="DSBA-like thioredoxin" evidence="1">
    <location>
        <begin position="10"/>
        <end position="192"/>
    </location>
</feature>
<evidence type="ECO:0000259" key="1">
    <source>
        <dbReference type="Pfam" id="PF01323"/>
    </source>
</evidence>
<keyword evidence="3" id="KW-1185">Reference proteome</keyword>
<evidence type="ECO:0000313" key="2">
    <source>
        <dbReference type="EMBL" id="WMW79813.1"/>
    </source>
</evidence>
<dbReference type="Proteomes" id="UP001181355">
    <property type="component" value="Chromosome"/>
</dbReference>
<name>A0ABY9RG30_9BURK</name>
<dbReference type="Gene3D" id="3.40.30.10">
    <property type="entry name" value="Glutaredoxin"/>
    <property type="match status" value="1"/>
</dbReference>
<dbReference type="Pfam" id="PF01323">
    <property type="entry name" value="DSBA"/>
    <property type="match status" value="1"/>
</dbReference>
<dbReference type="PANTHER" id="PTHR13887:SF51">
    <property type="entry name" value="DSBA FAMILY PROTEIN"/>
    <property type="match status" value="1"/>
</dbReference>
<protein>
    <submittedName>
        <fullName evidence="2">DsbA family protein</fullName>
    </submittedName>
</protein>
<dbReference type="RefSeq" id="WP_309481308.1">
    <property type="nucleotide sequence ID" value="NZ_CP133720.1"/>
</dbReference>
<accession>A0ABY9RG30</accession>
<dbReference type="InterPro" id="IPR036249">
    <property type="entry name" value="Thioredoxin-like_sf"/>
</dbReference>
<dbReference type="SUPFAM" id="SSF52833">
    <property type="entry name" value="Thioredoxin-like"/>
    <property type="match status" value="1"/>
</dbReference>
<dbReference type="CDD" id="cd03025">
    <property type="entry name" value="DsbA_FrnE_like"/>
    <property type="match status" value="1"/>
</dbReference>
<reference evidence="2" key="1">
    <citation type="submission" date="2023-09" db="EMBL/GenBank/DDBJ databases">
        <title>Undibacterium sp. 20NA77.5 isolated from freshwater.</title>
        <authorList>
            <person name="Le V."/>
            <person name="Ko S.-R."/>
            <person name="Ahn C.-Y."/>
            <person name="Oh H.-M."/>
        </authorList>
    </citation>
    <scope>NUCLEOTIDE SEQUENCE</scope>
    <source>
        <strain evidence="2">20NA77.5</strain>
    </source>
</reference>
<sequence length="251" mass="27486">MNAARLHYIYDPLCGWCYGAAPLVRAAQALISIQLHAGGMMTGARRQFVTAQLRDFVRRHDSHIAKLSGQTFGSGYTYGLLENTQALFDSEVPSAAIIAVEQLSTQPDAGLAMLSALQQAHYVEGQRIADIDTVCEIAANLGYEPSSVRERMKLLMSKELGESTCEAHFKQTHRLMQQLGVQGFPSMAIEHNGVFRKLDVGSYIGKPEAFSAHVQLILAEISAQESRFEAKPALTGERAVLCSVDACEIER</sequence>
<dbReference type="InterPro" id="IPR001853">
    <property type="entry name" value="DSBA-like_thioredoxin_dom"/>
</dbReference>
<proteinExistence type="predicted"/>
<evidence type="ECO:0000313" key="3">
    <source>
        <dbReference type="Proteomes" id="UP001181355"/>
    </source>
</evidence>
<gene>
    <name evidence="2" type="ORF">RF679_14315</name>
</gene>
<dbReference type="PANTHER" id="PTHR13887">
    <property type="entry name" value="GLUTATHIONE S-TRANSFERASE KAPPA"/>
    <property type="match status" value="1"/>
</dbReference>
<organism evidence="2 3">
    <name type="scientific">Undibacterium cyanobacteriorum</name>
    <dbReference type="NCBI Taxonomy" id="3073561"/>
    <lineage>
        <taxon>Bacteria</taxon>
        <taxon>Pseudomonadati</taxon>
        <taxon>Pseudomonadota</taxon>
        <taxon>Betaproteobacteria</taxon>
        <taxon>Burkholderiales</taxon>
        <taxon>Oxalobacteraceae</taxon>
        <taxon>Undibacterium</taxon>
    </lineage>
</organism>